<dbReference type="Pfam" id="PF13439">
    <property type="entry name" value="Glyco_transf_4"/>
    <property type="match status" value="1"/>
</dbReference>
<gene>
    <name evidence="3" type="ORF">A2627_02400</name>
</gene>
<protein>
    <recommendedName>
        <fullName evidence="5">Glycosyltransferase subfamily 4-like N-terminal domain-containing protein</fullName>
    </recommendedName>
</protein>
<name>A0A1F7YKE6_9BACT</name>
<dbReference type="PANTHER" id="PTHR45947">
    <property type="entry name" value="SULFOQUINOVOSYL TRANSFERASE SQD2"/>
    <property type="match status" value="1"/>
</dbReference>
<accession>A0A1F7YKE6</accession>
<dbReference type="SUPFAM" id="SSF53756">
    <property type="entry name" value="UDP-Glycosyltransferase/glycogen phosphorylase"/>
    <property type="match status" value="1"/>
</dbReference>
<dbReference type="EMBL" id="MGGI01000009">
    <property type="protein sequence ID" value="OGM26995.1"/>
    <property type="molecule type" value="Genomic_DNA"/>
</dbReference>
<evidence type="ECO:0008006" key="5">
    <source>
        <dbReference type="Google" id="ProtNLM"/>
    </source>
</evidence>
<dbReference type="AlphaFoldDB" id="A0A1F7YKE6"/>
<reference evidence="3 4" key="1">
    <citation type="journal article" date="2016" name="Nat. Commun.">
        <title>Thousands of microbial genomes shed light on interconnected biogeochemical processes in an aquifer system.</title>
        <authorList>
            <person name="Anantharaman K."/>
            <person name="Brown C.T."/>
            <person name="Hug L.A."/>
            <person name="Sharon I."/>
            <person name="Castelle C.J."/>
            <person name="Probst A.J."/>
            <person name="Thomas B.C."/>
            <person name="Singh A."/>
            <person name="Wilkins M.J."/>
            <person name="Karaoz U."/>
            <person name="Brodie E.L."/>
            <person name="Williams K.H."/>
            <person name="Hubbard S.S."/>
            <person name="Banfield J.F."/>
        </authorList>
    </citation>
    <scope>NUCLEOTIDE SEQUENCE [LARGE SCALE GENOMIC DNA]</scope>
</reference>
<comment type="caution">
    <text evidence="3">The sequence shown here is derived from an EMBL/GenBank/DDBJ whole genome shotgun (WGS) entry which is preliminary data.</text>
</comment>
<dbReference type="CDD" id="cd03801">
    <property type="entry name" value="GT4_PimA-like"/>
    <property type="match status" value="1"/>
</dbReference>
<dbReference type="Proteomes" id="UP000178851">
    <property type="component" value="Unassembled WGS sequence"/>
</dbReference>
<evidence type="ECO:0000259" key="1">
    <source>
        <dbReference type="Pfam" id="PF00534"/>
    </source>
</evidence>
<dbReference type="InterPro" id="IPR001296">
    <property type="entry name" value="Glyco_trans_1"/>
</dbReference>
<sequence>MKIGVIGYVLNPRSGARAALDLAYSLRKIGHEVHFYSFSLMKDPNTLKKFENDGIKVHLIEKSKTLFVGFFSDFYNLSKLLRKTKPDIVNTHIPLSLFLAPWANGIPTALSYHGTQFNVLDERMIEKNIITKPVNFVINIVIYLKTLISVRLATVVIGISKYTQKEAKRLYKRIDARLIYSGNAPSEFTTQTKVYRAKNKKIKILSVSRITPYKQFEKTINAVRDIPNVNLTIAGSSPQSKYLKFLRSLKNQNTKILINIPDTVLAGLYKECDIYASCDKYLFFGMPILEAATFAKPSVSLNYAAASELISHGKTGYVAKNQKEFEKYIKALVDSPSLRDKMGREATNWAKNFTWDKTAKNYEKIFKKILRQKIF</sequence>
<dbReference type="InterPro" id="IPR050194">
    <property type="entry name" value="Glycosyltransferase_grp1"/>
</dbReference>
<dbReference type="PANTHER" id="PTHR45947:SF3">
    <property type="entry name" value="SULFOQUINOVOSYL TRANSFERASE SQD2"/>
    <property type="match status" value="1"/>
</dbReference>
<evidence type="ECO:0000259" key="2">
    <source>
        <dbReference type="Pfam" id="PF13439"/>
    </source>
</evidence>
<feature type="domain" description="Glycosyltransferase subfamily 4-like N-terminal" evidence="2">
    <location>
        <begin position="16"/>
        <end position="182"/>
    </location>
</feature>
<dbReference type="GO" id="GO:0016757">
    <property type="term" value="F:glycosyltransferase activity"/>
    <property type="evidence" value="ECO:0007669"/>
    <property type="project" value="InterPro"/>
</dbReference>
<evidence type="ECO:0000313" key="4">
    <source>
        <dbReference type="Proteomes" id="UP000178851"/>
    </source>
</evidence>
<dbReference type="Pfam" id="PF00534">
    <property type="entry name" value="Glycos_transf_1"/>
    <property type="match status" value="1"/>
</dbReference>
<dbReference type="InterPro" id="IPR028098">
    <property type="entry name" value="Glyco_trans_4-like_N"/>
</dbReference>
<proteinExistence type="predicted"/>
<organism evidence="3 4">
    <name type="scientific">Candidatus Woesebacteria bacterium RIFCSPHIGHO2_01_FULL_39_28</name>
    <dbReference type="NCBI Taxonomy" id="1802496"/>
    <lineage>
        <taxon>Bacteria</taxon>
        <taxon>Candidatus Woeseibacteriota</taxon>
    </lineage>
</organism>
<feature type="domain" description="Glycosyl transferase family 1" evidence="1">
    <location>
        <begin position="190"/>
        <end position="349"/>
    </location>
</feature>
<dbReference type="Gene3D" id="3.40.50.2000">
    <property type="entry name" value="Glycogen Phosphorylase B"/>
    <property type="match status" value="2"/>
</dbReference>
<evidence type="ECO:0000313" key="3">
    <source>
        <dbReference type="EMBL" id="OGM26995.1"/>
    </source>
</evidence>